<dbReference type="InterPro" id="IPR029060">
    <property type="entry name" value="PIN-like_dom_sf"/>
</dbReference>
<dbReference type="EMBL" id="AZIM01005679">
    <property type="protein sequence ID" value="ETE59317.1"/>
    <property type="molecule type" value="Genomic_DNA"/>
</dbReference>
<accession>V8NCK9</accession>
<dbReference type="OrthoDB" id="1937206at2759"/>
<keyword evidence="3" id="KW-1185">Reference proteome</keyword>
<protein>
    <submittedName>
        <fullName evidence="2">Fen1</fullName>
    </submittedName>
</protein>
<gene>
    <name evidence="2" type="primary">FEN1</name>
    <name evidence="2" type="ORF">L345_14956</name>
</gene>
<organism evidence="2 3">
    <name type="scientific">Ophiophagus hannah</name>
    <name type="common">King cobra</name>
    <name type="synonym">Naja hannah</name>
    <dbReference type="NCBI Taxonomy" id="8665"/>
    <lineage>
        <taxon>Eukaryota</taxon>
        <taxon>Metazoa</taxon>
        <taxon>Chordata</taxon>
        <taxon>Craniata</taxon>
        <taxon>Vertebrata</taxon>
        <taxon>Euteleostomi</taxon>
        <taxon>Lepidosauria</taxon>
        <taxon>Squamata</taxon>
        <taxon>Bifurcata</taxon>
        <taxon>Unidentata</taxon>
        <taxon>Episquamata</taxon>
        <taxon>Toxicofera</taxon>
        <taxon>Serpentes</taxon>
        <taxon>Colubroidea</taxon>
        <taxon>Elapidae</taxon>
        <taxon>Elapinae</taxon>
        <taxon>Ophiophagus</taxon>
    </lineage>
</organism>
<dbReference type="AlphaFoldDB" id="V8NCK9"/>
<sequence length="59" mass="6695">MGIVKLAEVIKEEAPDAVRPVTLQEYRDRVVALDASVAVYQFRTAMPQMINRHGQNIRV</sequence>
<dbReference type="SUPFAM" id="SSF88723">
    <property type="entry name" value="PIN domain-like"/>
    <property type="match status" value="1"/>
</dbReference>
<dbReference type="Gene3D" id="3.40.50.1010">
    <property type="entry name" value="5'-nuclease"/>
    <property type="match status" value="1"/>
</dbReference>
<reference evidence="2 3" key="1">
    <citation type="journal article" date="2013" name="Proc. Natl. Acad. Sci. U.S.A.">
        <title>The king cobra genome reveals dynamic gene evolution and adaptation in the snake venom system.</title>
        <authorList>
            <person name="Vonk F.J."/>
            <person name="Casewell N.R."/>
            <person name="Henkel C.V."/>
            <person name="Heimberg A.M."/>
            <person name="Jansen H.J."/>
            <person name="McCleary R.J."/>
            <person name="Kerkkamp H.M."/>
            <person name="Vos R.A."/>
            <person name="Guerreiro I."/>
            <person name="Calvete J.J."/>
            <person name="Wuster W."/>
            <person name="Woods A.E."/>
            <person name="Logan J.M."/>
            <person name="Harrison R.A."/>
            <person name="Castoe T.A."/>
            <person name="de Koning A.P."/>
            <person name="Pollock D.D."/>
            <person name="Yandell M."/>
            <person name="Calderon D."/>
            <person name="Renjifo C."/>
            <person name="Currier R.B."/>
            <person name="Salgado D."/>
            <person name="Pla D."/>
            <person name="Sanz L."/>
            <person name="Hyder A.S."/>
            <person name="Ribeiro J.M."/>
            <person name="Arntzen J.W."/>
            <person name="van den Thillart G.E."/>
            <person name="Boetzer M."/>
            <person name="Pirovano W."/>
            <person name="Dirks R.P."/>
            <person name="Spaink H.P."/>
            <person name="Duboule D."/>
            <person name="McGlinn E."/>
            <person name="Kini R.M."/>
            <person name="Richardson M.K."/>
        </authorList>
    </citation>
    <scope>NUCLEOTIDE SEQUENCE</scope>
    <source>
        <tissue evidence="2">Blood</tissue>
    </source>
</reference>
<feature type="domain" description="XPG N-terminal" evidence="1">
    <location>
        <begin position="1"/>
        <end position="47"/>
    </location>
</feature>
<dbReference type="GO" id="GO:0004518">
    <property type="term" value="F:nuclease activity"/>
    <property type="evidence" value="ECO:0007669"/>
    <property type="project" value="InterPro"/>
</dbReference>
<evidence type="ECO:0000259" key="1">
    <source>
        <dbReference type="Pfam" id="PF00752"/>
    </source>
</evidence>
<evidence type="ECO:0000313" key="3">
    <source>
        <dbReference type="Proteomes" id="UP000018936"/>
    </source>
</evidence>
<dbReference type="Pfam" id="PF00752">
    <property type="entry name" value="XPG_N"/>
    <property type="match status" value="1"/>
</dbReference>
<name>V8NCK9_OPHHA</name>
<proteinExistence type="predicted"/>
<dbReference type="Proteomes" id="UP000018936">
    <property type="component" value="Unassembled WGS sequence"/>
</dbReference>
<comment type="caution">
    <text evidence="2">The sequence shown here is derived from an EMBL/GenBank/DDBJ whole genome shotgun (WGS) entry which is preliminary data.</text>
</comment>
<evidence type="ECO:0000313" key="2">
    <source>
        <dbReference type="EMBL" id="ETE59317.1"/>
    </source>
</evidence>
<dbReference type="InterPro" id="IPR006085">
    <property type="entry name" value="XPG_DNA_repair_N"/>
</dbReference>